<dbReference type="Proteomes" id="UP000631312">
    <property type="component" value="Unassembled WGS sequence"/>
</dbReference>
<feature type="compositionally biased region" description="Basic residues" evidence="1">
    <location>
        <begin position="458"/>
        <end position="472"/>
    </location>
</feature>
<protein>
    <submittedName>
        <fullName evidence="2">Uncharacterized protein</fullName>
    </submittedName>
</protein>
<accession>A0ABQ4ADI2</accession>
<proteinExistence type="predicted"/>
<organism evidence="2 3">
    <name type="scientific">Actinoplanes lobatus</name>
    <dbReference type="NCBI Taxonomy" id="113568"/>
    <lineage>
        <taxon>Bacteria</taxon>
        <taxon>Bacillati</taxon>
        <taxon>Actinomycetota</taxon>
        <taxon>Actinomycetes</taxon>
        <taxon>Micromonosporales</taxon>
        <taxon>Micromonosporaceae</taxon>
        <taxon>Actinoplanes</taxon>
    </lineage>
</organism>
<name>A0ABQ4ADI2_9ACTN</name>
<comment type="caution">
    <text evidence="2">The sequence shown here is derived from an EMBL/GenBank/DDBJ whole genome shotgun (WGS) entry which is preliminary data.</text>
</comment>
<feature type="region of interest" description="Disordered" evidence="1">
    <location>
        <begin position="276"/>
        <end position="305"/>
    </location>
</feature>
<evidence type="ECO:0000313" key="3">
    <source>
        <dbReference type="Proteomes" id="UP000631312"/>
    </source>
</evidence>
<feature type="region of interest" description="Disordered" evidence="1">
    <location>
        <begin position="453"/>
        <end position="482"/>
    </location>
</feature>
<dbReference type="EMBL" id="BOMP01000028">
    <property type="protein sequence ID" value="GIE38895.1"/>
    <property type="molecule type" value="Genomic_DNA"/>
</dbReference>
<sequence length="482" mass="52319">MLMRSWVANGESRRQGWRRAREFGVPPSMIESATARRVAGDWAGACAAAHVDVDLNLRAVGRAYGRGFAASIRADLRRMAPELLRWHLPRVAPDGLLRPGLTMTLARYPGAAVHLVARTAPGWAAGGQRISLALWEPRSRDPGPHPHARPDRRFRLDLHPHLWAADQADELRERCGADSWQPTPEGYAAHRWEAEAAILRAAEGRDGPVTVRLGGGRRLVLGEDRPRRADRGGDPAGMALPWAATWVLPDLELLHAGLITPDQLHPLVAAALAPGRSGAAPPAPDHFGASRQIAPDPPPGHSGAFHPVIAMLTTGRSGVPGLVGAGGERLVECRGEVHRLGLVDGTLMPLDHGEVELRREEILRRLGGPQLPCLAAVTGRGRRPAFLDEVRNRLDHGDHDGALAVAEEHLGPEARLPEGELRDEFAAAVEERVRHGMFRAGLFSGEPGLSGKVTLGRLGRRGRDHRTPRRAHPFQPDKSIKR</sequence>
<keyword evidence="3" id="KW-1185">Reference proteome</keyword>
<reference evidence="2 3" key="1">
    <citation type="submission" date="2021-01" db="EMBL/GenBank/DDBJ databases">
        <title>Whole genome shotgun sequence of Actinoplanes lobatus NBRC 12513.</title>
        <authorList>
            <person name="Komaki H."/>
            <person name="Tamura T."/>
        </authorList>
    </citation>
    <scope>NUCLEOTIDE SEQUENCE [LARGE SCALE GENOMIC DNA]</scope>
    <source>
        <strain evidence="2 3">NBRC 12513</strain>
    </source>
</reference>
<evidence type="ECO:0000256" key="1">
    <source>
        <dbReference type="SAM" id="MobiDB-lite"/>
    </source>
</evidence>
<gene>
    <name evidence="2" type="ORF">Alo02nite_17930</name>
</gene>
<evidence type="ECO:0000313" key="2">
    <source>
        <dbReference type="EMBL" id="GIE38895.1"/>
    </source>
</evidence>